<evidence type="ECO:0000256" key="6">
    <source>
        <dbReference type="ARBA" id="ARBA00022989"/>
    </source>
</evidence>
<evidence type="ECO:0000313" key="11">
    <source>
        <dbReference type="EMBL" id="MBX21558.1"/>
    </source>
</evidence>
<keyword evidence="7 8" id="KW-0472">Membrane</keyword>
<evidence type="ECO:0000256" key="1">
    <source>
        <dbReference type="ARBA" id="ARBA00004141"/>
    </source>
</evidence>
<evidence type="ECO:0000256" key="5">
    <source>
        <dbReference type="ARBA" id="ARBA00022737"/>
    </source>
</evidence>
<evidence type="ECO:0000256" key="8">
    <source>
        <dbReference type="PROSITE-ProRule" id="PRU00282"/>
    </source>
</evidence>
<keyword evidence="6" id="KW-1133">Transmembrane helix</keyword>
<dbReference type="PANTHER" id="PTHR45667">
    <property type="entry name" value="S-ADENOSYLMETHIONINE MITOCHONDRIAL CARRIER PROTEIN"/>
    <property type="match status" value="1"/>
</dbReference>
<dbReference type="SUPFAM" id="SSF103506">
    <property type="entry name" value="Mitochondrial carrier"/>
    <property type="match status" value="1"/>
</dbReference>
<name>A0A2P2LUA8_RHIMU</name>
<sequence>MTKPKRLNPQLVALCLCVVSVTMGIGTAPAQAVPLDVREHKRLSSQKEPQKFFASINAEEDKPFNFVRALCEGIIAGGTAGVVTEAALYPIDTIKTRLQAAHGDGKVILRGLYSGLAGNLAGVLPASAIYVGVYEPIKLKLLKAFPENLSALAHLVRPLTYMIQVEVVHSESAFPIQL</sequence>
<evidence type="ECO:0000256" key="10">
    <source>
        <dbReference type="SAM" id="SignalP"/>
    </source>
</evidence>
<keyword evidence="3 9" id="KW-0813">Transport</keyword>
<evidence type="ECO:0000256" key="2">
    <source>
        <dbReference type="ARBA" id="ARBA00006375"/>
    </source>
</evidence>
<dbReference type="EMBL" id="GGEC01041074">
    <property type="protein sequence ID" value="MBX21558.1"/>
    <property type="molecule type" value="Transcribed_RNA"/>
</dbReference>
<organism evidence="11">
    <name type="scientific">Rhizophora mucronata</name>
    <name type="common">Asiatic mangrove</name>
    <dbReference type="NCBI Taxonomy" id="61149"/>
    <lineage>
        <taxon>Eukaryota</taxon>
        <taxon>Viridiplantae</taxon>
        <taxon>Streptophyta</taxon>
        <taxon>Embryophyta</taxon>
        <taxon>Tracheophyta</taxon>
        <taxon>Spermatophyta</taxon>
        <taxon>Magnoliopsida</taxon>
        <taxon>eudicotyledons</taxon>
        <taxon>Gunneridae</taxon>
        <taxon>Pentapetalae</taxon>
        <taxon>rosids</taxon>
        <taxon>fabids</taxon>
        <taxon>Malpighiales</taxon>
        <taxon>Rhizophoraceae</taxon>
        <taxon>Rhizophora</taxon>
    </lineage>
</organism>
<feature type="chain" id="PRO_5015201338" evidence="10">
    <location>
        <begin position="33"/>
        <end position="178"/>
    </location>
</feature>
<keyword evidence="10" id="KW-0732">Signal</keyword>
<comment type="similarity">
    <text evidence="2 9">Belongs to the mitochondrial carrier (TC 2.A.29) family.</text>
</comment>
<evidence type="ECO:0000256" key="4">
    <source>
        <dbReference type="ARBA" id="ARBA00022692"/>
    </source>
</evidence>
<dbReference type="AlphaFoldDB" id="A0A2P2LUA8"/>
<evidence type="ECO:0000256" key="3">
    <source>
        <dbReference type="ARBA" id="ARBA00022448"/>
    </source>
</evidence>
<dbReference type="PROSITE" id="PS50920">
    <property type="entry name" value="SOLCAR"/>
    <property type="match status" value="1"/>
</dbReference>
<dbReference type="Gene3D" id="1.50.40.10">
    <property type="entry name" value="Mitochondrial carrier domain"/>
    <property type="match status" value="1"/>
</dbReference>
<proteinExistence type="inferred from homology"/>
<accession>A0A2P2LUA8</accession>
<dbReference type="GO" id="GO:0016020">
    <property type="term" value="C:membrane"/>
    <property type="evidence" value="ECO:0007669"/>
    <property type="project" value="UniProtKB-SubCell"/>
</dbReference>
<dbReference type="InterPro" id="IPR023395">
    <property type="entry name" value="MCP_dom_sf"/>
</dbReference>
<feature type="repeat" description="Solcar" evidence="8">
    <location>
        <begin position="67"/>
        <end position="140"/>
    </location>
</feature>
<evidence type="ECO:0000256" key="9">
    <source>
        <dbReference type="RuleBase" id="RU000488"/>
    </source>
</evidence>
<keyword evidence="5" id="KW-0677">Repeat</keyword>
<evidence type="ECO:0000256" key="7">
    <source>
        <dbReference type="ARBA" id="ARBA00023136"/>
    </source>
</evidence>
<dbReference type="InterPro" id="IPR018108">
    <property type="entry name" value="MCP_transmembrane"/>
</dbReference>
<feature type="signal peptide" evidence="10">
    <location>
        <begin position="1"/>
        <end position="32"/>
    </location>
</feature>
<comment type="subcellular location">
    <subcellularLocation>
        <location evidence="1">Membrane</location>
        <topology evidence="1">Multi-pass membrane protein</topology>
    </subcellularLocation>
</comment>
<reference evidence="11" key="1">
    <citation type="submission" date="2018-02" db="EMBL/GenBank/DDBJ databases">
        <title>Rhizophora mucronata_Transcriptome.</title>
        <authorList>
            <person name="Meera S.P."/>
            <person name="Sreeshan A."/>
            <person name="Augustine A."/>
        </authorList>
    </citation>
    <scope>NUCLEOTIDE SEQUENCE</scope>
    <source>
        <tissue evidence="11">Leaf</tissue>
    </source>
</reference>
<protein>
    <submittedName>
        <fullName evidence="11">Mitochondrial carrier protein</fullName>
    </submittedName>
</protein>
<keyword evidence="4 8" id="KW-0812">Transmembrane</keyword>
<dbReference type="Pfam" id="PF00153">
    <property type="entry name" value="Mito_carr"/>
    <property type="match status" value="1"/>
</dbReference>